<organism evidence="1 2">
    <name type="scientific">Shiella aurantiaca</name>
    <dbReference type="NCBI Taxonomy" id="3058365"/>
    <lineage>
        <taxon>Bacteria</taxon>
        <taxon>Pseudomonadati</taxon>
        <taxon>Bacteroidota</taxon>
        <taxon>Cytophagia</taxon>
        <taxon>Cytophagales</taxon>
        <taxon>Shiellaceae</taxon>
        <taxon>Shiella</taxon>
    </lineage>
</organism>
<dbReference type="Proteomes" id="UP001168552">
    <property type="component" value="Unassembled WGS sequence"/>
</dbReference>
<dbReference type="EMBL" id="JAUHJS010000004">
    <property type="protein sequence ID" value="MDN4165652.1"/>
    <property type="molecule type" value="Genomic_DNA"/>
</dbReference>
<name>A0ABT8F5B2_9BACT</name>
<dbReference type="RefSeq" id="WP_320004182.1">
    <property type="nucleotide sequence ID" value="NZ_JAUHJS010000004.1"/>
</dbReference>
<keyword evidence="2" id="KW-1185">Reference proteome</keyword>
<gene>
    <name evidence="1" type="ORF">QWY31_09070</name>
</gene>
<dbReference type="InterPro" id="IPR016541">
    <property type="entry name" value="UCP008505"/>
</dbReference>
<comment type="caution">
    <text evidence="1">The sequence shown here is derived from an EMBL/GenBank/DDBJ whole genome shotgun (WGS) entry which is preliminary data.</text>
</comment>
<evidence type="ECO:0000313" key="2">
    <source>
        <dbReference type="Proteomes" id="UP001168552"/>
    </source>
</evidence>
<proteinExistence type="predicted"/>
<evidence type="ECO:0000313" key="1">
    <source>
        <dbReference type="EMBL" id="MDN4165652.1"/>
    </source>
</evidence>
<accession>A0ABT8F5B2</accession>
<protein>
    <submittedName>
        <fullName evidence="1">DUF4411 family protein</fullName>
    </submittedName>
</protein>
<sequence>MKIYVVDSNFFIQAHRATYPLDVATSFWSKVRELAEAGTIVSIDKVKKELFDKNDDLEDWCVNNLPTGFFKDSSSVLKEYGKISAWAISKNDHYLPQAINEFLDADEADAFLISYALADIQNRVLITHEVSQPEKKKKIKIPEPCDVFGVTYMNTIQMFRELGITF</sequence>
<dbReference type="Pfam" id="PF14367">
    <property type="entry name" value="DUF4411"/>
    <property type="match status" value="1"/>
</dbReference>
<reference evidence="1" key="1">
    <citation type="submission" date="2023-06" db="EMBL/GenBank/DDBJ databases">
        <title>Cytophagales bacterium Strain LB-30, isolated from soil.</title>
        <authorList>
            <person name="Liu B."/>
        </authorList>
    </citation>
    <scope>NUCLEOTIDE SEQUENCE</scope>
    <source>
        <strain evidence="1">LB-30</strain>
    </source>
</reference>